<evidence type="ECO:0000256" key="3">
    <source>
        <dbReference type="ARBA" id="ARBA00022692"/>
    </source>
</evidence>
<feature type="chain" id="PRO_5032636743" description="Outer membrane protein assembly factor BamA" evidence="9">
    <location>
        <begin position="24"/>
        <end position="920"/>
    </location>
</feature>
<dbReference type="Pfam" id="PF07244">
    <property type="entry name" value="POTRA"/>
    <property type="match status" value="6"/>
</dbReference>
<dbReference type="PANTHER" id="PTHR12815:SF47">
    <property type="entry name" value="TRANSLOCATION AND ASSEMBLY MODULE SUBUNIT TAMA"/>
    <property type="match status" value="1"/>
</dbReference>
<dbReference type="Pfam" id="PF01103">
    <property type="entry name" value="Omp85"/>
    <property type="match status" value="1"/>
</dbReference>
<evidence type="ECO:0000256" key="5">
    <source>
        <dbReference type="ARBA" id="ARBA00022737"/>
    </source>
</evidence>
<keyword evidence="7" id="KW-0998">Cell outer membrane</keyword>
<evidence type="ECO:0000313" key="11">
    <source>
        <dbReference type="EMBL" id="NWH04440.1"/>
    </source>
</evidence>
<keyword evidence="4 9" id="KW-0732">Signal</keyword>
<comment type="caution">
    <text evidence="11">The sequence shown here is derived from an EMBL/GenBank/DDBJ whole genome shotgun (WGS) entry which is preliminary data.</text>
</comment>
<evidence type="ECO:0000256" key="9">
    <source>
        <dbReference type="SAM" id="SignalP"/>
    </source>
</evidence>
<organism evidence="11 12">
    <name type="scientific">Desulfobacter latus</name>
    <dbReference type="NCBI Taxonomy" id="2292"/>
    <lineage>
        <taxon>Bacteria</taxon>
        <taxon>Pseudomonadati</taxon>
        <taxon>Thermodesulfobacteriota</taxon>
        <taxon>Desulfobacteria</taxon>
        <taxon>Desulfobacterales</taxon>
        <taxon>Desulfobacteraceae</taxon>
        <taxon>Desulfobacter</taxon>
    </lineage>
</organism>
<dbReference type="Proteomes" id="UP000553343">
    <property type="component" value="Unassembled WGS sequence"/>
</dbReference>
<evidence type="ECO:0000256" key="1">
    <source>
        <dbReference type="ARBA" id="ARBA00004370"/>
    </source>
</evidence>
<dbReference type="InterPro" id="IPR023707">
    <property type="entry name" value="OM_assembly_BamA"/>
</dbReference>
<dbReference type="AlphaFoldDB" id="A0A850SWF3"/>
<dbReference type="InterPro" id="IPR000184">
    <property type="entry name" value="Bac_surfAg_D15"/>
</dbReference>
<evidence type="ECO:0000256" key="7">
    <source>
        <dbReference type="ARBA" id="ARBA00023237"/>
    </source>
</evidence>
<comment type="subcellular location">
    <subcellularLocation>
        <location evidence="1">Membrane</location>
    </subcellularLocation>
</comment>
<dbReference type="GO" id="GO:0009279">
    <property type="term" value="C:cell outer membrane"/>
    <property type="evidence" value="ECO:0007669"/>
    <property type="project" value="UniProtKB-UniRule"/>
</dbReference>
<accession>A0A850SWF3</accession>
<keyword evidence="12" id="KW-1185">Reference proteome</keyword>
<dbReference type="GO" id="GO:0071709">
    <property type="term" value="P:membrane assembly"/>
    <property type="evidence" value="ECO:0007669"/>
    <property type="project" value="InterPro"/>
</dbReference>
<dbReference type="PANTHER" id="PTHR12815">
    <property type="entry name" value="SORTING AND ASSEMBLY MACHINERY SAMM50 PROTEIN FAMILY MEMBER"/>
    <property type="match status" value="1"/>
</dbReference>
<dbReference type="Gene3D" id="2.40.160.50">
    <property type="entry name" value="membrane protein fhac: a member of the omp85/tpsb transporter family"/>
    <property type="match status" value="1"/>
</dbReference>
<dbReference type="NCBIfam" id="TIGR03303">
    <property type="entry name" value="OM_YaeT"/>
    <property type="match status" value="1"/>
</dbReference>
<dbReference type="InterPro" id="IPR034746">
    <property type="entry name" value="POTRA"/>
</dbReference>
<dbReference type="Gene3D" id="3.10.20.310">
    <property type="entry name" value="membrane protein fhac"/>
    <property type="match status" value="6"/>
</dbReference>
<keyword evidence="6" id="KW-0472">Membrane</keyword>
<keyword evidence="3" id="KW-0812">Transmembrane</keyword>
<protein>
    <recommendedName>
        <fullName evidence="8">Outer membrane protein assembly factor BamA</fullName>
    </recommendedName>
</protein>
<evidence type="ECO:0000259" key="10">
    <source>
        <dbReference type="PROSITE" id="PS51779"/>
    </source>
</evidence>
<dbReference type="EMBL" id="JACADJ010000011">
    <property type="protein sequence ID" value="NWH04440.1"/>
    <property type="molecule type" value="Genomic_DNA"/>
</dbReference>
<evidence type="ECO:0000256" key="6">
    <source>
        <dbReference type="ARBA" id="ARBA00023136"/>
    </source>
</evidence>
<keyword evidence="5" id="KW-0677">Repeat</keyword>
<dbReference type="RefSeq" id="WP_178365891.1">
    <property type="nucleotide sequence ID" value="NZ_JACADJ010000011.1"/>
</dbReference>
<proteinExistence type="predicted"/>
<evidence type="ECO:0000313" key="12">
    <source>
        <dbReference type="Proteomes" id="UP000553343"/>
    </source>
</evidence>
<gene>
    <name evidence="11" type="primary">bamA</name>
    <name evidence="11" type="ORF">HXW94_05450</name>
</gene>
<feature type="domain" description="POTRA" evidence="10">
    <location>
        <begin position="350"/>
        <end position="432"/>
    </location>
</feature>
<evidence type="ECO:0000256" key="8">
    <source>
        <dbReference type="NCBIfam" id="TIGR03303"/>
    </source>
</evidence>
<reference evidence="11 12" key="1">
    <citation type="submission" date="2020-06" db="EMBL/GenBank/DDBJ databases">
        <title>High-quality draft genome of sulfate reducer Desulfobacter latus type strain AcrS2 isolated from marine sediment.</title>
        <authorList>
            <person name="Hoppe M."/>
            <person name="Larsen C.K."/>
            <person name="Marshall I.P.G."/>
            <person name="Schramm A."/>
            <person name="Marietou A.G."/>
        </authorList>
    </citation>
    <scope>NUCLEOTIDE SEQUENCE [LARGE SCALE GENOMIC DNA]</scope>
    <source>
        <strain evidence="11 12">AcRS2</strain>
    </source>
</reference>
<dbReference type="InterPro" id="IPR010827">
    <property type="entry name" value="BamA/TamA_POTRA"/>
</dbReference>
<name>A0A850SWF3_9BACT</name>
<feature type="signal peptide" evidence="9">
    <location>
        <begin position="1"/>
        <end position="23"/>
    </location>
</feature>
<dbReference type="PROSITE" id="PS51779">
    <property type="entry name" value="POTRA"/>
    <property type="match status" value="1"/>
</dbReference>
<evidence type="ECO:0000256" key="2">
    <source>
        <dbReference type="ARBA" id="ARBA00022452"/>
    </source>
</evidence>
<keyword evidence="2" id="KW-1134">Transmembrane beta strand</keyword>
<sequence length="920" mass="104554">MMRFCFFVCAACVYLGGAVPVFAADAGKVADINIMVNAPSENQAFWQSIASSFIPVTVGDDYSIEAMDRAVKALTQSLLFESIDIPDPEQTKQGVVLAFELTPFSRIRDIHIHDAFPLFEQEVLNTMTIKAGGIYQAQQMPDQARRVEELFRRQGYYAPKVNVSAIKQGNGYVIDVDIDKGPFQNIRKVEFKGNDHIGQTRLKFLTGSWRKSLLPWHGNRFTDKTMKDDIKTITQFYREKGYADVQVTAKPLPVKGRDAVDVIFTIEAGPLYKIDIQGNDAFYKWSLKKELLLEERGNKNDFALRKSMRNIRKRYEAKGFRDVKVKDEKETPQPPGVRQVNIVIDEGLRYTVSELKINGADTLPLKELKQNILTREKGVFSATELKDDLKAVKALYFTKGFTRTKINKKIKISDAPDKNEKQVAVEILIQEGPRTKIEQVDIQGLSVISLDEAHDLMAMKKGRWYDRALLEDDISALQQAVSEKGYPHVQVKADAEFSRDRTRIRVTYHVDQGPRVVVGNIFYVGSLRLKQEVLENEMEIAPEDPFSMLKIVDSRRNIQDLNAVDTVRIRIAGLKNRQPEADLIVEISEKKPYYVELAVGYDTSRHWYMETGIGDKDFLGHNLNAEAGFELSQVGYGMDVSLTEPRFLSSRFSSTSKAYTKETEAFNKDYGIRTYGLSQTFLRNFNDKKINFSLGGAYEYRNQYLRVDRELDDEEKDDYGVRHIGQMNTGVTWRTTDSFVHPRNGLFASTTFDVFKGIDSSLDDFYKYGLELRYYLPVTNDLVIAMRGRYGYMDTYGGNTNISDDQLYYLGGASTVRGFEENMLQYDENDNAAGGRSMMLGAVEARYDLSLNYEVALFFDTGALIEIQEPGISESFRSGAGIGLRRQTPVGPISLLYGWKLNPRADESRGCFYFSIGYTF</sequence>
<evidence type="ECO:0000256" key="4">
    <source>
        <dbReference type="ARBA" id="ARBA00022729"/>
    </source>
</evidence>
<dbReference type="InterPro" id="IPR039910">
    <property type="entry name" value="D15-like"/>
</dbReference>
<dbReference type="PIRSF" id="PIRSF006076">
    <property type="entry name" value="OM_assembly_OMP85"/>
    <property type="match status" value="1"/>
</dbReference>